<dbReference type="Proteomes" id="UP000016931">
    <property type="component" value="Unassembled WGS sequence"/>
</dbReference>
<dbReference type="GO" id="GO:0004565">
    <property type="term" value="F:beta-galactosidase activity"/>
    <property type="evidence" value="ECO:0007669"/>
    <property type="project" value="UniProtKB-EC"/>
</dbReference>
<feature type="signal peptide" evidence="9">
    <location>
        <begin position="1"/>
        <end position="19"/>
    </location>
</feature>
<dbReference type="EC" id="3.2.1.23" evidence="3"/>
<dbReference type="SUPFAM" id="SSF51445">
    <property type="entry name" value="(Trans)glycosidases"/>
    <property type="match status" value="1"/>
</dbReference>
<dbReference type="PANTHER" id="PTHR36447:SF2">
    <property type="entry name" value="BETA-GALACTOSIDASE YESZ"/>
    <property type="match status" value="1"/>
</dbReference>
<keyword evidence="9" id="KW-0732">Signal</keyword>
<evidence type="ECO:0000256" key="2">
    <source>
        <dbReference type="ARBA" id="ARBA00005940"/>
    </source>
</evidence>
<keyword evidence="4" id="KW-0479">Metal-binding</keyword>
<dbReference type="HOGENOM" id="CLU_012430_1_0_1"/>
<dbReference type="CDD" id="cd03143">
    <property type="entry name" value="A4_beta-galactosidase_middle_domain"/>
    <property type="match status" value="1"/>
</dbReference>
<feature type="domain" description="Glycoside hydrolase family 42 N-terminal" evidence="10">
    <location>
        <begin position="56"/>
        <end position="442"/>
    </location>
</feature>
<keyword evidence="6" id="KW-0862">Zinc</keyword>
<reference evidence="12 13" key="1">
    <citation type="journal article" date="2012" name="PLoS Pathog.">
        <title>Diverse lifestyles and strategies of plant pathogenesis encoded in the genomes of eighteen Dothideomycetes fungi.</title>
        <authorList>
            <person name="Ohm R.A."/>
            <person name="Feau N."/>
            <person name="Henrissat B."/>
            <person name="Schoch C.L."/>
            <person name="Horwitz B.A."/>
            <person name="Barry K.W."/>
            <person name="Condon B.J."/>
            <person name="Copeland A.C."/>
            <person name="Dhillon B."/>
            <person name="Glaser F."/>
            <person name="Hesse C.N."/>
            <person name="Kosti I."/>
            <person name="LaButti K."/>
            <person name="Lindquist E.A."/>
            <person name="Lucas S."/>
            <person name="Salamov A.A."/>
            <person name="Bradshaw R.E."/>
            <person name="Ciuffetti L."/>
            <person name="Hamelin R.C."/>
            <person name="Kema G.H.J."/>
            <person name="Lawrence C."/>
            <person name="Scott J.A."/>
            <person name="Spatafora J.W."/>
            <person name="Turgeon B.G."/>
            <person name="de Wit P.J.G.M."/>
            <person name="Zhong S."/>
            <person name="Goodwin S.B."/>
            <person name="Grigoriev I.V."/>
        </authorList>
    </citation>
    <scope>NUCLEOTIDE SEQUENCE [LARGE SCALE GENOMIC DNA]</scope>
    <source>
        <strain evidence="12 13">SO2202</strain>
    </source>
</reference>
<evidence type="ECO:0000256" key="7">
    <source>
        <dbReference type="ARBA" id="ARBA00023295"/>
    </source>
</evidence>
<evidence type="ECO:0000256" key="4">
    <source>
        <dbReference type="ARBA" id="ARBA00022723"/>
    </source>
</evidence>
<dbReference type="Pfam" id="PF02449">
    <property type="entry name" value="Glyco_hydro_42"/>
    <property type="match status" value="1"/>
</dbReference>
<evidence type="ECO:0000256" key="8">
    <source>
        <dbReference type="SAM" id="MobiDB-lite"/>
    </source>
</evidence>
<keyword evidence="5 12" id="KW-0378">Hydrolase</keyword>
<keyword evidence="7" id="KW-0326">Glycosidase</keyword>
<evidence type="ECO:0000256" key="1">
    <source>
        <dbReference type="ARBA" id="ARBA00001412"/>
    </source>
</evidence>
<dbReference type="GO" id="GO:0005975">
    <property type="term" value="P:carbohydrate metabolic process"/>
    <property type="evidence" value="ECO:0007669"/>
    <property type="project" value="InterPro"/>
</dbReference>
<evidence type="ECO:0000259" key="10">
    <source>
        <dbReference type="Pfam" id="PF02449"/>
    </source>
</evidence>
<evidence type="ECO:0000256" key="9">
    <source>
        <dbReference type="SAM" id="SignalP"/>
    </source>
</evidence>
<organism evidence="12 13">
    <name type="scientific">Sphaerulina musiva (strain SO2202)</name>
    <name type="common">Poplar stem canker fungus</name>
    <name type="synonym">Septoria musiva</name>
    <dbReference type="NCBI Taxonomy" id="692275"/>
    <lineage>
        <taxon>Eukaryota</taxon>
        <taxon>Fungi</taxon>
        <taxon>Dikarya</taxon>
        <taxon>Ascomycota</taxon>
        <taxon>Pezizomycotina</taxon>
        <taxon>Dothideomycetes</taxon>
        <taxon>Dothideomycetidae</taxon>
        <taxon>Mycosphaerellales</taxon>
        <taxon>Mycosphaerellaceae</taxon>
        <taxon>Sphaerulina</taxon>
    </lineage>
</organism>
<dbReference type="EMBL" id="KB456272">
    <property type="protein sequence ID" value="EMF07991.1"/>
    <property type="molecule type" value="Genomic_DNA"/>
</dbReference>
<accession>M3CWE7</accession>
<dbReference type="GO" id="GO:0009341">
    <property type="term" value="C:beta-galactosidase complex"/>
    <property type="evidence" value="ECO:0007669"/>
    <property type="project" value="InterPro"/>
</dbReference>
<dbReference type="InterPro" id="IPR017853">
    <property type="entry name" value="GH"/>
</dbReference>
<dbReference type="GeneID" id="27906468"/>
<dbReference type="SUPFAM" id="SSF52317">
    <property type="entry name" value="Class I glutamine amidotransferase-like"/>
    <property type="match status" value="1"/>
</dbReference>
<evidence type="ECO:0000256" key="5">
    <source>
        <dbReference type="ARBA" id="ARBA00022801"/>
    </source>
</evidence>
<dbReference type="RefSeq" id="XP_016756112.1">
    <property type="nucleotide sequence ID" value="XM_016909331.1"/>
</dbReference>
<feature type="chain" id="PRO_5004032574" description="beta-galactosidase" evidence="9">
    <location>
        <begin position="20"/>
        <end position="802"/>
    </location>
</feature>
<proteinExistence type="inferred from homology"/>
<dbReference type="InterPro" id="IPR013529">
    <property type="entry name" value="Glyco_hydro_42_N"/>
</dbReference>
<evidence type="ECO:0000256" key="3">
    <source>
        <dbReference type="ARBA" id="ARBA00012756"/>
    </source>
</evidence>
<sequence>MYTLSLALYTTLLSTVALANQQVLRRSNGDADASSRDTRSASRDSLWPRGMHLAVDYYPSQWPEWMWEPDVARMRDSGFSFVRVNEFDWSVLEPREGEYNFTVLDRTLDLFAKYGLKAIVGTPTAAPPNWLSEKYDISFVDRTNTTLLFGSRRHYSFSSFDYREQSQKITRKLAQRYGNHSSVVGWQLDNEFGCHDTVRSYDHNAKKRFRSWLQHKYGTIENMNERQGRVFWSSQYASFDTVEPPFLEIYTNNQAHTLDWYTFSSDMVIDFAKEQVEILRMYAPTHAITTNFMVFFTDFDHHKFNREVRMDLATFDEYPLAGTTAIPLSDQEMQDYMRTGVPDLQALQHALYRGISGEAFGTNHGPFGVMEMQPGVLNWNPYRVSPLEGMVRLWTHETFAASGDMVGYFRWRQVPYAQEQTLSGLFLSDNSEDQGYIESQTFAHNDLPKLRSSLQSTTTTTTRQADVALIFDYTAHWIWNIEPYSGSWSVKEASYTNPTLTYTTLVHTFYSSLRRLGLSIDIISPEQDVSGYKILVIPSLPIIPESLSNALAKLSSSSSSSSSDDESPPPTVILGPHTGSRTADFAYVPGLGIDKLESFLPGLRVTRIETPPPPTTAAMGKGAGSSVRFKNVEYAIGGWEEWIVCDDDSSSSSDGDDNDAVIITVESTSRHRLRKDKSAAAIAAACSFPFPSPKSTTTTTTNRIHYISFNPPLDFLIEYIRDLLPPSSPSTSPNSDDINQGRKNLDLGPAIRILRRENLLWMMNYGWEEKEIMIIGGDSENGGKGNGTITIPAAGVLVWKIV</sequence>
<evidence type="ECO:0000256" key="6">
    <source>
        <dbReference type="ARBA" id="ARBA00022833"/>
    </source>
</evidence>
<evidence type="ECO:0000313" key="12">
    <source>
        <dbReference type="EMBL" id="EMF07991.1"/>
    </source>
</evidence>
<keyword evidence="13" id="KW-1185">Reference proteome</keyword>
<gene>
    <name evidence="12" type="ORF">SEPMUDRAFT_55097</name>
</gene>
<feature type="domain" description="Beta-galactosidase trimerisation" evidence="11">
    <location>
        <begin position="465"/>
        <end position="643"/>
    </location>
</feature>
<dbReference type="OMA" id="SVQYFQW"/>
<comment type="similarity">
    <text evidence="2">Belongs to the glycosyl hydrolase 42 family.</text>
</comment>
<dbReference type="Gene3D" id="3.20.20.80">
    <property type="entry name" value="Glycosidases"/>
    <property type="match status" value="1"/>
</dbReference>
<evidence type="ECO:0000259" key="11">
    <source>
        <dbReference type="Pfam" id="PF08532"/>
    </source>
</evidence>
<dbReference type="InterPro" id="IPR013738">
    <property type="entry name" value="Beta_galactosidase_Trimer"/>
</dbReference>
<dbReference type="STRING" id="692275.M3CWE7"/>
<comment type="catalytic activity">
    <reaction evidence="1">
        <text>Hydrolysis of terminal non-reducing beta-D-galactose residues in beta-D-galactosides.</text>
        <dbReference type="EC" id="3.2.1.23"/>
    </reaction>
</comment>
<dbReference type="InterPro" id="IPR003476">
    <property type="entry name" value="Glyco_hydro_42"/>
</dbReference>
<dbReference type="PANTHER" id="PTHR36447">
    <property type="entry name" value="BETA-GALACTOSIDASE GANA"/>
    <property type="match status" value="1"/>
</dbReference>
<dbReference type="eggNOG" id="ENOG502RYV5">
    <property type="taxonomic scope" value="Eukaryota"/>
</dbReference>
<name>M3CWE7_SPHMS</name>
<protein>
    <recommendedName>
        <fullName evidence="3">beta-galactosidase</fullName>
        <ecNumber evidence="3">3.2.1.23</ecNumber>
    </recommendedName>
</protein>
<dbReference type="Pfam" id="PF08532">
    <property type="entry name" value="Glyco_hydro_42M"/>
    <property type="match status" value="1"/>
</dbReference>
<dbReference type="InterPro" id="IPR029062">
    <property type="entry name" value="Class_I_gatase-like"/>
</dbReference>
<dbReference type="Gene3D" id="3.40.50.880">
    <property type="match status" value="1"/>
</dbReference>
<dbReference type="GO" id="GO:0046872">
    <property type="term" value="F:metal ion binding"/>
    <property type="evidence" value="ECO:0007669"/>
    <property type="project" value="UniProtKB-KW"/>
</dbReference>
<evidence type="ECO:0000313" key="13">
    <source>
        <dbReference type="Proteomes" id="UP000016931"/>
    </source>
</evidence>
<dbReference type="OrthoDB" id="1657402at2759"/>
<dbReference type="AlphaFoldDB" id="M3CWE7"/>
<feature type="region of interest" description="Disordered" evidence="8">
    <location>
        <begin position="555"/>
        <end position="578"/>
    </location>
</feature>